<keyword evidence="4" id="KW-1185">Reference proteome</keyword>
<evidence type="ECO:0000256" key="1">
    <source>
        <dbReference type="SAM" id="MobiDB-lite"/>
    </source>
</evidence>
<dbReference type="AlphaFoldDB" id="A0AAQ3L1W9"/>
<feature type="region of interest" description="Disordered" evidence="1">
    <location>
        <begin position="49"/>
        <end position="77"/>
    </location>
</feature>
<accession>A0AAQ3L1W9</accession>
<feature type="transmembrane region" description="Helical" evidence="2">
    <location>
        <begin position="7"/>
        <end position="26"/>
    </location>
</feature>
<organism evidence="3 4">
    <name type="scientific">Canna indica</name>
    <name type="common">Indian-shot</name>
    <dbReference type="NCBI Taxonomy" id="4628"/>
    <lineage>
        <taxon>Eukaryota</taxon>
        <taxon>Viridiplantae</taxon>
        <taxon>Streptophyta</taxon>
        <taxon>Embryophyta</taxon>
        <taxon>Tracheophyta</taxon>
        <taxon>Spermatophyta</taxon>
        <taxon>Magnoliopsida</taxon>
        <taxon>Liliopsida</taxon>
        <taxon>Zingiberales</taxon>
        <taxon>Cannaceae</taxon>
        <taxon>Canna</taxon>
    </lineage>
</organism>
<protein>
    <submittedName>
        <fullName evidence="3">Uncharacterized protein</fullName>
    </submittedName>
</protein>
<name>A0AAQ3L1W9_9LILI</name>
<keyword evidence="2" id="KW-1133">Transmembrane helix</keyword>
<evidence type="ECO:0000313" key="3">
    <source>
        <dbReference type="EMBL" id="WOL15362.1"/>
    </source>
</evidence>
<dbReference type="EMBL" id="CP136896">
    <property type="protein sequence ID" value="WOL15362.1"/>
    <property type="molecule type" value="Genomic_DNA"/>
</dbReference>
<proteinExistence type="predicted"/>
<keyword evidence="2" id="KW-0812">Transmembrane</keyword>
<gene>
    <name evidence="3" type="ORF">Cni_G24143</name>
</gene>
<reference evidence="3 4" key="1">
    <citation type="submission" date="2023-10" db="EMBL/GenBank/DDBJ databases">
        <title>Chromosome-scale genome assembly provides insights into flower coloration mechanisms of Canna indica.</title>
        <authorList>
            <person name="Li C."/>
        </authorList>
    </citation>
    <scope>NUCLEOTIDE SEQUENCE [LARGE SCALE GENOMIC DNA]</scope>
    <source>
        <tissue evidence="3">Flower</tissue>
    </source>
</reference>
<evidence type="ECO:0000256" key="2">
    <source>
        <dbReference type="SAM" id="Phobius"/>
    </source>
</evidence>
<dbReference type="Proteomes" id="UP001327560">
    <property type="component" value="Chromosome 7"/>
</dbReference>
<sequence>MGLVIDLSLPLILFAVLLGVGCYLLGRAQGRQEGRAGVGVQVFGAPVPPPGAVESSSLPPPPHPAPTTVKKEGPENI</sequence>
<keyword evidence="2" id="KW-0472">Membrane</keyword>
<evidence type="ECO:0000313" key="4">
    <source>
        <dbReference type="Proteomes" id="UP001327560"/>
    </source>
</evidence>